<dbReference type="EMBL" id="JBIMZQ010000009">
    <property type="protein sequence ID" value="KAL3669333.1"/>
    <property type="molecule type" value="Genomic_DNA"/>
</dbReference>
<proteinExistence type="predicted"/>
<protein>
    <recommendedName>
        <fullName evidence="3">BED-type domain-containing protein</fullName>
    </recommendedName>
</protein>
<reference evidence="1 2" key="1">
    <citation type="submission" date="2024-09" db="EMBL/GenBank/DDBJ databases">
        <title>Genome sequencing and assembly of Phytophthora oleae, isolate VK10A, causative agent of rot of olive drupes.</title>
        <authorList>
            <person name="Conti Taguali S."/>
            <person name="Riolo M."/>
            <person name="La Spada F."/>
            <person name="Cacciola S.O."/>
            <person name="Dionisio G."/>
        </authorList>
    </citation>
    <scope>NUCLEOTIDE SEQUENCE [LARGE SCALE GENOMIC DNA]</scope>
    <source>
        <strain evidence="1 2">VK10A</strain>
    </source>
</reference>
<dbReference type="AlphaFoldDB" id="A0ABD3FR38"/>
<sequence length="235" mass="26746">MLQSATATNPLDFDINVYLIRSARKKGNCRVCKKLLPWARDRVVSHKSSGNCKGGTSDERHLFEGMRIRMGSKKVTIVMEKRVAPIVSPRSTPEPKRLHVQTTDNFLDLISDADARKIDELLANLVFRTGIAFRVVDSNAMKQFVAALRPAYATRMPTAKSVAGKFLRRKYRSLMDRLLGVIDKANWNQMSATTMEKLAFNYINSSILDDTDDQNYFDHDEDYFEIDDNSDAEDQ</sequence>
<name>A0ABD3FR38_9STRA</name>
<evidence type="ECO:0008006" key="3">
    <source>
        <dbReference type="Google" id="ProtNLM"/>
    </source>
</evidence>
<organism evidence="1 2">
    <name type="scientific">Phytophthora oleae</name>
    <dbReference type="NCBI Taxonomy" id="2107226"/>
    <lineage>
        <taxon>Eukaryota</taxon>
        <taxon>Sar</taxon>
        <taxon>Stramenopiles</taxon>
        <taxon>Oomycota</taxon>
        <taxon>Peronosporomycetes</taxon>
        <taxon>Peronosporales</taxon>
        <taxon>Peronosporaceae</taxon>
        <taxon>Phytophthora</taxon>
    </lineage>
</organism>
<evidence type="ECO:0000313" key="2">
    <source>
        <dbReference type="Proteomes" id="UP001632037"/>
    </source>
</evidence>
<evidence type="ECO:0000313" key="1">
    <source>
        <dbReference type="EMBL" id="KAL3669333.1"/>
    </source>
</evidence>
<gene>
    <name evidence="1" type="ORF">V7S43_005710</name>
</gene>
<accession>A0ABD3FR38</accession>
<comment type="caution">
    <text evidence="1">The sequence shown here is derived from an EMBL/GenBank/DDBJ whole genome shotgun (WGS) entry which is preliminary data.</text>
</comment>
<keyword evidence="2" id="KW-1185">Reference proteome</keyword>
<dbReference type="Proteomes" id="UP001632037">
    <property type="component" value="Unassembled WGS sequence"/>
</dbReference>